<dbReference type="EMBL" id="JBHRTL010000002">
    <property type="protein sequence ID" value="MFC3153902.1"/>
    <property type="molecule type" value="Genomic_DNA"/>
</dbReference>
<keyword evidence="2" id="KW-1185">Reference proteome</keyword>
<gene>
    <name evidence="1" type="ORF">ACFOEB_01720</name>
</gene>
<organism evidence="1 2">
    <name type="scientific">Gilvimarinus japonicus</name>
    <dbReference type="NCBI Taxonomy" id="1796469"/>
    <lineage>
        <taxon>Bacteria</taxon>
        <taxon>Pseudomonadati</taxon>
        <taxon>Pseudomonadota</taxon>
        <taxon>Gammaproteobacteria</taxon>
        <taxon>Cellvibrionales</taxon>
        <taxon>Cellvibrionaceae</taxon>
        <taxon>Gilvimarinus</taxon>
    </lineage>
</organism>
<accession>A0ABV7HJT0</accession>
<protein>
    <submittedName>
        <fullName evidence="1">SPOR domain-containing protein</fullName>
    </submittedName>
</protein>
<evidence type="ECO:0000313" key="2">
    <source>
        <dbReference type="Proteomes" id="UP001595548"/>
    </source>
</evidence>
<comment type="caution">
    <text evidence="1">The sequence shown here is derived from an EMBL/GenBank/DDBJ whole genome shotgun (WGS) entry which is preliminary data.</text>
</comment>
<dbReference type="Proteomes" id="UP001595548">
    <property type="component" value="Unassembled WGS sequence"/>
</dbReference>
<dbReference type="SUPFAM" id="SSF110997">
    <property type="entry name" value="Sporulation related repeat"/>
    <property type="match status" value="1"/>
</dbReference>
<dbReference type="InterPro" id="IPR036680">
    <property type="entry name" value="SPOR-like_sf"/>
</dbReference>
<reference evidence="2" key="1">
    <citation type="journal article" date="2019" name="Int. J. Syst. Evol. Microbiol.">
        <title>The Global Catalogue of Microorganisms (GCM) 10K type strain sequencing project: providing services to taxonomists for standard genome sequencing and annotation.</title>
        <authorList>
            <consortium name="The Broad Institute Genomics Platform"/>
            <consortium name="The Broad Institute Genome Sequencing Center for Infectious Disease"/>
            <person name="Wu L."/>
            <person name="Ma J."/>
        </authorList>
    </citation>
    <scope>NUCLEOTIDE SEQUENCE [LARGE SCALE GENOMIC DNA]</scope>
    <source>
        <strain evidence="2">KCTC 52141</strain>
    </source>
</reference>
<name>A0ABV7HJT0_9GAMM</name>
<sequence length="239" mass="26075">MRLIFFALLAVNVAVFILQLTVWRPPVADAPAARQVATGAARLQLLTEAAVGSVEPARLSGRRGGSGGPAAPASGRVAERGALCDMVGPFPALLQAEYLVEHLQALEVAARVRELDVPEGVGYWVYLAPEASRKEALARLHEVQAKQIDSYMIPRGELANGISFGMFTRKELAEARLQEMRELGYAAEVKEITRTHKEIWVVLDANQGQKIAEKAWVELLESENGIEKQQKYCQGVAST</sequence>
<dbReference type="RefSeq" id="WP_382413940.1">
    <property type="nucleotide sequence ID" value="NZ_AP031500.1"/>
</dbReference>
<proteinExistence type="predicted"/>
<evidence type="ECO:0000313" key="1">
    <source>
        <dbReference type="EMBL" id="MFC3153902.1"/>
    </source>
</evidence>